<dbReference type="Gene3D" id="3.30.200.20">
    <property type="entry name" value="Phosphorylase Kinase, domain 1"/>
    <property type="match status" value="1"/>
</dbReference>
<dbReference type="InterPro" id="IPR002575">
    <property type="entry name" value="Aminoglycoside_PTrfase"/>
</dbReference>
<protein>
    <submittedName>
        <fullName evidence="2">Aminoglycoside phosphotransferase family protein</fullName>
    </submittedName>
</protein>
<comment type="caution">
    <text evidence="2">The sequence shown here is derived from an EMBL/GenBank/DDBJ whole genome shotgun (WGS) entry which is preliminary data.</text>
</comment>
<gene>
    <name evidence="2" type="ORF">HF577_10370</name>
</gene>
<dbReference type="PANTHER" id="PTHR21310">
    <property type="entry name" value="AMINOGLYCOSIDE PHOSPHOTRANSFERASE-RELATED-RELATED"/>
    <property type="match status" value="1"/>
</dbReference>
<name>A0ABX1RAS5_9PSEU</name>
<dbReference type="SUPFAM" id="SSF56112">
    <property type="entry name" value="Protein kinase-like (PK-like)"/>
    <property type="match status" value="1"/>
</dbReference>
<dbReference type="PANTHER" id="PTHR21310:SF42">
    <property type="entry name" value="BIFUNCTIONAL AAC_APH"/>
    <property type="match status" value="1"/>
</dbReference>
<dbReference type="Gene3D" id="3.90.1200.10">
    <property type="match status" value="1"/>
</dbReference>
<reference evidence="2 3" key="1">
    <citation type="submission" date="2020-04" db="EMBL/GenBank/DDBJ databases">
        <authorList>
            <person name="Klaysubun C."/>
            <person name="Duangmal K."/>
            <person name="Lipun K."/>
        </authorList>
    </citation>
    <scope>NUCLEOTIDE SEQUENCE [LARGE SCALE GENOMIC DNA]</scope>
    <source>
        <strain evidence="2 3">JCM 11839</strain>
    </source>
</reference>
<keyword evidence="3" id="KW-1185">Reference proteome</keyword>
<evidence type="ECO:0000313" key="2">
    <source>
        <dbReference type="EMBL" id="NMH77488.1"/>
    </source>
</evidence>
<dbReference type="Proteomes" id="UP001296706">
    <property type="component" value="Unassembled WGS sequence"/>
</dbReference>
<dbReference type="InterPro" id="IPR051678">
    <property type="entry name" value="AGP_Transferase"/>
</dbReference>
<dbReference type="CDD" id="cd05155">
    <property type="entry name" value="APH_ChoK_like_1"/>
    <property type="match status" value="1"/>
</dbReference>
<dbReference type="InterPro" id="IPR011009">
    <property type="entry name" value="Kinase-like_dom_sf"/>
</dbReference>
<organism evidence="2 3">
    <name type="scientific">Pseudonocardia xinjiangensis</name>
    <dbReference type="NCBI Taxonomy" id="75289"/>
    <lineage>
        <taxon>Bacteria</taxon>
        <taxon>Bacillati</taxon>
        <taxon>Actinomycetota</taxon>
        <taxon>Actinomycetes</taxon>
        <taxon>Pseudonocardiales</taxon>
        <taxon>Pseudonocardiaceae</taxon>
        <taxon>Pseudonocardia</taxon>
    </lineage>
</organism>
<proteinExistence type="predicted"/>
<dbReference type="Pfam" id="PF01636">
    <property type="entry name" value="APH"/>
    <property type="match status" value="1"/>
</dbReference>
<accession>A0ABX1RAS5</accession>
<sequence length="295" mass="32449">MHSDEVRVAPAVAHRLITDQFPQWRHLPIRAVAADGTVHAIYRVGDELAARFPLRALDPDETRRRLVAEASAARELARCSPVPTPEPVALGHPGEGYPLPWTVQTWVHGRVASDDDPSGSEAFARDLACFIGALRATDTRGRTFSGTHRGGNLKDHDEWMQTCFRKSAGLLDVEPLQQLWSEFRQLPRAGADVMSHGDLIPGNVLVDNGRLTGVLDGGGFGPADPALDLVAAWHLLDHGPRAELRKALGSGDIEWSRGMAWAFQQAMGLVWYYVTSSPPLSRLGRRTLDRLLRQI</sequence>
<dbReference type="RefSeq" id="WP_169395567.1">
    <property type="nucleotide sequence ID" value="NZ_BAAAJH010000001.1"/>
</dbReference>
<evidence type="ECO:0000259" key="1">
    <source>
        <dbReference type="Pfam" id="PF01636"/>
    </source>
</evidence>
<feature type="domain" description="Aminoglycoside phosphotransferase" evidence="1">
    <location>
        <begin position="36"/>
        <end position="259"/>
    </location>
</feature>
<dbReference type="EMBL" id="JAAXKY010000024">
    <property type="protein sequence ID" value="NMH77488.1"/>
    <property type="molecule type" value="Genomic_DNA"/>
</dbReference>
<evidence type="ECO:0000313" key="3">
    <source>
        <dbReference type="Proteomes" id="UP001296706"/>
    </source>
</evidence>